<dbReference type="Proteomes" id="UP001139516">
    <property type="component" value="Unassembled WGS sequence"/>
</dbReference>
<dbReference type="RefSeq" id="WP_248667357.1">
    <property type="nucleotide sequence ID" value="NZ_JALPRX010000054.1"/>
</dbReference>
<accession>A0A9X2BU16</accession>
<reference evidence="1" key="1">
    <citation type="submission" date="2022-04" db="EMBL/GenBank/DDBJ databases">
        <title>Roseomonas acroporae sp. nov., isolated from coral Acropora digitifera.</title>
        <authorList>
            <person name="Sun H."/>
        </authorList>
    </citation>
    <scope>NUCLEOTIDE SEQUENCE</scope>
    <source>
        <strain evidence="1">NAR14</strain>
    </source>
</reference>
<name>A0A9X2BU16_9PROT</name>
<evidence type="ECO:0000313" key="1">
    <source>
        <dbReference type="EMBL" id="MCK8785233.1"/>
    </source>
</evidence>
<dbReference type="EMBL" id="JALPRX010000054">
    <property type="protein sequence ID" value="MCK8785233.1"/>
    <property type="molecule type" value="Genomic_DNA"/>
</dbReference>
<keyword evidence="2" id="KW-1185">Reference proteome</keyword>
<proteinExistence type="predicted"/>
<protein>
    <submittedName>
        <fullName evidence="1">Uncharacterized protein</fullName>
    </submittedName>
</protein>
<gene>
    <name evidence="1" type="ORF">M0638_12640</name>
</gene>
<dbReference type="AlphaFoldDB" id="A0A9X2BU16"/>
<sequence length="105" mass="10977">MDGSEVNGSGEAARGGCPAPVFCGVSDDRRHTRVQADAVLGPAELETLIVTLLACRAAMAPRRLPLLFEGSRTLVGDAWKVRDDGAVMVHHPGLGWIGAVGPSRC</sequence>
<evidence type="ECO:0000313" key="2">
    <source>
        <dbReference type="Proteomes" id="UP001139516"/>
    </source>
</evidence>
<comment type="caution">
    <text evidence="1">The sequence shown here is derived from an EMBL/GenBank/DDBJ whole genome shotgun (WGS) entry which is preliminary data.</text>
</comment>
<organism evidence="1 2">
    <name type="scientific">Roseomonas acroporae</name>
    <dbReference type="NCBI Taxonomy" id="2937791"/>
    <lineage>
        <taxon>Bacteria</taxon>
        <taxon>Pseudomonadati</taxon>
        <taxon>Pseudomonadota</taxon>
        <taxon>Alphaproteobacteria</taxon>
        <taxon>Acetobacterales</taxon>
        <taxon>Roseomonadaceae</taxon>
        <taxon>Roseomonas</taxon>
    </lineage>
</organism>